<reference evidence="2 3" key="1">
    <citation type="submission" date="2023-01" db="EMBL/GenBank/DDBJ databases">
        <authorList>
            <person name="Whitehead M."/>
        </authorList>
    </citation>
    <scope>NUCLEOTIDE SEQUENCE [LARGE SCALE GENOMIC DNA]</scope>
</reference>
<protein>
    <submittedName>
        <fullName evidence="2">Uncharacterized protein</fullName>
    </submittedName>
</protein>
<organism evidence="2 3">
    <name type="scientific">Macrosiphum euphorbiae</name>
    <name type="common">potato aphid</name>
    <dbReference type="NCBI Taxonomy" id="13131"/>
    <lineage>
        <taxon>Eukaryota</taxon>
        <taxon>Metazoa</taxon>
        <taxon>Ecdysozoa</taxon>
        <taxon>Arthropoda</taxon>
        <taxon>Hexapoda</taxon>
        <taxon>Insecta</taxon>
        <taxon>Pterygota</taxon>
        <taxon>Neoptera</taxon>
        <taxon>Paraneoptera</taxon>
        <taxon>Hemiptera</taxon>
        <taxon>Sternorrhyncha</taxon>
        <taxon>Aphidomorpha</taxon>
        <taxon>Aphidoidea</taxon>
        <taxon>Aphididae</taxon>
        <taxon>Macrosiphini</taxon>
        <taxon>Macrosiphum</taxon>
    </lineage>
</organism>
<feature type="signal peptide" evidence="1">
    <location>
        <begin position="1"/>
        <end position="18"/>
    </location>
</feature>
<dbReference type="AlphaFoldDB" id="A0AAV0Y2G3"/>
<evidence type="ECO:0000313" key="2">
    <source>
        <dbReference type="EMBL" id="CAI6374596.1"/>
    </source>
</evidence>
<feature type="chain" id="PRO_5043998711" evidence="1">
    <location>
        <begin position="19"/>
        <end position="171"/>
    </location>
</feature>
<comment type="caution">
    <text evidence="2">The sequence shown here is derived from an EMBL/GenBank/DDBJ whole genome shotgun (WGS) entry which is preliminary data.</text>
</comment>
<proteinExistence type="predicted"/>
<evidence type="ECO:0000313" key="3">
    <source>
        <dbReference type="Proteomes" id="UP001160148"/>
    </source>
</evidence>
<keyword evidence="1" id="KW-0732">Signal</keyword>
<gene>
    <name evidence="2" type="ORF">MEUPH1_LOCUS28205</name>
</gene>
<accession>A0AAV0Y2G3</accession>
<evidence type="ECO:0000256" key="1">
    <source>
        <dbReference type="SAM" id="SignalP"/>
    </source>
</evidence>
<name>A0AAV0Y2G3_9HEMI</name>
<keyword evidence="3" id="KW-1185">Reference proteome</keyword>
<dbReference type="Proteomes" id="UP001160148">
    <property type="component" value="Unassembled WGS sequence"/>
</dbReference>
<sequence>MNFSYILMLVILVASAFGICMGCGTDEEIDHLKEVTIKVEGALTGLTLASPAITGWCTYPTSTRIWIIIQSAGFLMNSTDTLIESLDRHQPQYDECRRFIEELITQTKNLRDLGFTVARTIPYMRGTPSYQFEIAKGVSTTTIIVSLLNRWKEKQCVTITGNCTLPNRVNF</sequence>
<dbReference type="EMBL" id="CARXXK010001229">
    <property type="protein sequence ID" value="CAI6374596.1"/>
    <property type="molecule type" value="Genomic_DNA"/>
</dbReference>